<dbReference type="STRING" id="48269.A0A183MA97"/>
<sequence>MGSRMTFHSGEHDLRNDVTFRSRSQSIHHRGRRSLENLPVDMMKCFPSKLMHVIYLGVTKKLISLWKKLAIKRLNRMDQSIIASINDALDLCRQHTTCDFQWKCRSLYEVSVWKATECRLSVHCGFVAAKQAAQWHAEEVYFQSILNRDMAENVTEPEVTDDSSKQIVSYRNSKQSTTRPDNVVISNGRPGTVKRKNTDYLCTSEELEVAEVEAGFALVEFSIALTHLYKIARITLLIDGLTHLDRNFQNSVADATELRNTIQKYSHRIGHIHRCLGQSDNDNNNNNNLHTDQN</sequence>
<evidence type="ECO:0000313" key="1">
    <source>
        <dbReference type="EMBL" id="VDP03185.1"/>
    </source>
</evidence>
<dbReference type="EMBL" id="UZAI01008845">
    <property type="protein sequence ID" value="VDP03185.1"/>
    <property type="molecule type" value="Genomic_DNA"/>
</dbReference>
<name>A0A183MA97_9TREM</name>
<evidence type="ECO:0000313" key="2">
    <source>
        <dbReference type="Proteomes" id="UP000277204"/>
    </source>
</evidence>
<dbReference type="Proteomes" id="UP000277204">
    <property type="component" value="Unassembled WGS sequence"/>
</dbReference>
<accession>A0A183MA97</accession>
<dbReference type="InterPro" id="IPR032433">
    <property type="entry name" value="DiSB-ORF2_chro"/>
</dbReference>
<reference evidence="1 2" key="1">
    <citation type="submission" date="2018-11" db="EMBL/GenBank/DDBJ databases">
        <authorList>
            <consortium name="Pathogen Informatics"/>
        </authorList>
    </citation>
    <scope>NUCLEOTIDE SEQUENCE [LARGE SCALE GENOMIC DNA]</scope>
    <source>
        <strain evidence="1 2">Zambia</strain>
    </source>
</reference>
<dbReference type="Pfam" id="PF16506">
    <property type="entry name" value="DiSB-ORF2_chro"/>
    <property type="match status" value="1"/>
</dbReference>
<proteinExistence type="predicted"/>
<dbReference type="AlphaFoldDB" id="A0A183MA97"/>
<dbReference type="PANTHER" id="PTHR33053">
    <property type="entry name" value="PROTEIN, PUTATIVE-RELATED"/>
    <property type="match status" value="1"/>
</dbReference>
<keyword evidence="2" id="KW-1185">Reference proteome</keyword>
<organism evidence="1 2">
    <name type="scientific">Schistosoma margrebowiei</name>
    <dbReference type="NCBI Taxonomy" id="48269"/>
    <lineage>
        <taxon>Eukaryota</taxon>
        <taxon>Metazoa</taxon>
        <taxon>Spiralia</taxon>
        <taxon>Lophotrochozoa</taxon>
        <taxon>Platyhelminthes</taxon>
        <taxon>Trematoda</taxon>
        <taxon>Digenea</taxon>
        <taxon>Strigeidida</taxon>
        <taxon>Schistosomatoidea</taxon>
        <taxon>Schistosomatidae</taxon>
        <taxon>Schistosoma</taxon>
    </lineage>
</organism>
<gene>
    <name evidence="1" type="ORF">SMRZ_LOCUS12971</name>
</gene>
<protein>
    <submittedName>
        <fullName evidence="1">Uncharacterized protein</fullName>
    </submittedName>
</protein>